<dbReference type="InterPro" id="IPR015168">
    <property type="entry name" value="SsuA/THI5"/>
</dbReference>
<evidence type="ECO:0000256" key="1">
    <source>
        <dbReference type="SAM" id="MobiDB-lite"/>
    </source>
</evidence>
<feature type="region of interest" description="Disordered" evidence="1">
    <location>
        <begin position="1"/>
        <end position="80"/>
    </location>
</feature>
<organism evidence="3 4">
    <name type="scientific">Streptomyces dioscori</name>
    <dbReference type="NCBI Taxonomy" id="2109333"/>
    <lineage>
        <taxon>Bacteria</taxon>
        <taxon>Bacillati</taxon>
        <taxon>Actinomycetota</taxon>
        <taxon>Actinomycetes</taxon>
        <taxon>Kitasatosporales</taxon>
        <taxon>Streptomycetaceae</taxon>
        <taxon>Streptomyces</taxon>
        <taxon>Streptomyces aurantiacus group</taxon>
    </lineage>
</organism>
<gene>
    <name evidence="3" type="ORF">C6Y14_33405</name>
</gene>
<proteinExistence type="predicted"/>
<dbReference type="Pfam" id="PF09084">
    <property type="entry name" value="NMT1"/>
    <property type="match status" value="1"/>
</dbReference>
<dbReference type="PANTHER" id="PTHR31528:SF15">
    <property type="entry name" value="RIBOFLAVIN-BINDING PROTEIN RIBY"/>
    <property type="match status" value="1"/>
</dbReference>
<name>A0A2P8PY78_9ACTN</name>
<feature type="compositionally biased region" description="Polar residues" evidence="1">
    <location>
        <begin position="49"/>
        <end position="58"/>
    </location>
</feature>
<dbReference type="PANTHER" id="PTHR31528">
    <property type="entry name" value="4-AMINO-5-HYDROXYMETHYL-2-METHYLPYRIMIDINE PHOSPHATE SYNTHASE THI11-RELATED"/>
    <property type="match status" value="1"/>
</dbReference>
<protein>
    <submittedName>
        <fullName evidence="3">ABC transporter substrate-binding protein</fullName>
    </submittedName>
</protein>
<dbReference type="Gene3D" id="3.40.190.10">
    <property type="entry name" value="Periplasmic binding protein-like II"/>
    <property type="match status" value="2"/>
</dbReference>
<reference evidence="3 4" key="1">
    <citation type="submission" date="2018-03" db="EMBL/GenBank/DDBJ databases">
        <title>Streptomyces dioscori sp. nov., a novel endophytic actinobacterium isolated from bulbil of Dioscorea bulbifera L.</title>
        <authorList>
            <person name="Zhikuan W."/>
        </authorList>
    </citation>
    <scope>NUCLEOTIDE SEQUENCE [LARGE SCALE GENOMIC DNA]</scope>
    <source>
        <strain evidence="3 4">A217</strain>
    </source>
</reference>
<dbReference type="SUPFAM" id="SSF53850">
    <property type="entry name" value="Periplasmic binding protein-like II"/>
    <property type="match status" value="1"/>
</dbReference>
<dbReference type="GO" id="GO:0009228">
    <property type="term" value="P:thiamine biosynthetic process"/>
    <property type="evidence" value="ECO:0007669"/>
    <property type="project" value="InterPro"/>
</dbReference>
<feature type="domain" description="SsuA/THI5-like" evidence="2">
    <location>
        <begin position="129"/>
        <end position="335"/>
    </location>
</feature>
<dbReference type="InterPro" id="IPR027939">
    <property type="entry name" value="NMT1/THI5"/>
</dbReference>
<dbReference type="EMBL" id="PYBJ01000027">
    <property type="protein sequence ID" value="PSM38931.1"/>
    <property type="molecule type" value="Genomic_DNA"/>
</dbReference>
<accession>A0A2P8PY78</accession>
<evidence type="ECO:0000259" key="2">
    <source>
        <dbReference type="Pfam" id="PF09084"/>
    </source>
</evidence>
<feature type="compositionally biased region" description="Low complexity" evidence="1">
    <location>
        <begin position="34"/>
        <end position="48"/>
    </location>
</feature>
<keyword evidence="4" id="KW-1185">Reference proteome</keyword>
<evidence type="ECO:0000313" key="3">
    <source>
        <dbReference type="EMBL" id="PSM38931.1"/>
    </source>
</evidence>
<dbReference type="AlphaFoldDB" id="A0A2P8PY78"/>
<evidence type="ECO:0000313" key="4">
    <source>
        <dbReference type="Proteomes" id="UP000240429"/>
    </source>
</evidence>
<comment type="caution">
    <text evidence="3">The sequence shown here is derived from an EMBL/GenBank/DDBJ whole genome shotgun (WGS) entry which is preliminary data.</text>
</comment>
<sequence length="423" mass="44833">MRTSSTRPCIWDGPSRTPRSTRWPVSTPASRTMSPSPAFAPSSLPNLSDSARSPTDQTTSKDKTMTDQRNGPGGTMSRRGLLGLGLSTTAGFALAGCGASTDTGSGTRTGGGLGQLDYAFSWLYDVTQAGPYIADTRGYYKKVGFPSVKFIPGGPSAVSVLTQLANGTAQFGVSSPTEIVAANQNGASFRVIGALYQKTPSCIVSLQSNPITTPAGLKGKTIAVANADKPAVEAFLAVNGLKASDMKIVPFQYDPAPLVAGQVDGIMDYSTNSPISLKQSGHDPAVMMFADFNYATITQTYVASTDQISKNRKMLKAALRADIMGWRANIADPEEGATLAVKKYGKSLKYSLENQLACNKAEIVLIRTPDTEKNGVLTVTEALQKETVATLGLTGVDTTTDKLFDMSLLAEVYEEHPELRKLT</sequence>
<feature type="compositionally biased region" description="Polar residues" evidence="1">
    <location>
        <begin position="17"/>
        <end position="33"/>
    </location>
</feature>
<dbReference type="Proteomes" id="UP000240429">
    <property type="component" value="Unassembled WGS sequence"/>
</dbReference>